<dbReference type="PANTHER" id="PTHR43877">
    <property type="entry name" value="AMINOALKYLPHOSPHONATE N-ACETYLTRANSFERASE-RELATED-RELATED"/>
    <property type="match status" value="1"/>
</dbReference>
<dbReference type="InterPro" id="IPR050832">
    <property type="entry name" value="Bact_Acetyltransf"/>
</dbReference>
<accession>A0ABY4MNH8</accession>
<dbReference type="Gene3D" id="3.40.630.30">
    <property type="match status" value="1"/>
</dbReference>
<dbReference type="EMBL" id="CP086322">
    <property type="protein sequence ID" value="UQA98005.1"/>
    <property type="molecule type" value="Genomic_DNA"/>
</dbReference>
<dbReference type="SUPFAM" id="SSF55729">
    <property type="entry name" value="Acyl-CoA N-acyltransferases (Nat)"/>
    <property type="match status" value="1"/>
</dbReference>
<dbReference type="Pfam" id="PF00583">
    <property type="entry name" value="Acetyltransf_1"/>
    <property type="match status" value="1"/>
</dbReference>
<dbReference type="InterPro" id="IPR016181">
    <property type="entry name" value="Acyl_CoA_acyltransferase"/>
</dbReference>
<feature type="domain" description="N-acetyltransferase" evidence="3">
    <location>
        <begin position="8"/>
        <end position="180"/>
    </location>
</feature>
<dbReference type="PROSITE" id="PS51186">
    <property type="entry name" value="GNAT"/>
    <property type="match status" value="1"/>
</dbReference>
<dbReference type="EC" id="2.3.1.-" evidence="4"/>
<evidence type="ECO:0000313" key="5">
    <source>
        <dbReference type="Proteomes" id="UP000830115"/>
    </source>
</evidence>
<reference evidence="4" key="1">
    <citation type="submission" date="2021-10" db="EMBL/GenBank/DDBJ databases">
        <title>Streptomyces nigrumlapis sp.nov.,an antimicrobial producing actinobacterium isolated from Black Gobi rocks.</title>
        <authorList>
            <person name="Wen Y."/>
            <person name="Zhang W."/>
            <person name="Liu X.G."/>
        </authorList>
    </citation>
    <scope>NUCLEOTIDE SEQUENCE</scope>
    <source>
        <strain evidence="4">ST13-2-2</strain>
    </source>
</reference>
<keyword evidence="5" id="KW-1185">Reference proteome</keyword>
<evidence type="ECO:0000256" key="2">
    <source>
        <dbReference type="ARBA" id="ARBA00023315"/>
    </source>
</evidence>
<dbReference type="GO" id="GO:0016746">
    <property type="term" value="F:acyltransferase activity"/>
    <property type="evidence" value="ECO:0007669"/>
    <property type="project" value="UniProtKB-KW"/>
</dbReference>
<organism evidence="4 5">
    <name type="scientific">Streptomyces halobius</name>
    <dbReference type="NCBI Taxonomy" id="2879846"/>
    <lineage>
        <taxon>Bacteria</taxon>
        <taxon>Bacillati</taxon>
        <taxon>Actinomycetota</taxon>
        <taxon>Actinomycetes</taxon>
        <taxon>Kitasatosporales</taxon>
        <taxon>Streptomycetaceae</taxon>
        <taxon>Streptomyces</taxon>
    </lineage>
</organism>
<dbReference type="Proteomes" id="UP000830115">
    <property type="component" value="Chromosome"/>
</dbReference>
<dbReference type="InterPro" id="IPR000182">
    <property type="entry name" value="GNAT_dom"/>
</dbReference>
<evidence type="ECO:0000313" key="4">
    <source>
        <dbReference type="EMBL" id="UQA98005.1"/>
    </source>
</evidence>
<evidence type="ECO:0000256" key="1">
    <source>
        <dbReference type="ARBA" id="ARBA00022679"/>
    </source>
</evidence>
<proteinExistence type="predicted"/>
<keyword evidence="2 4" id="KW-0012">Acyltransferase</keyword>
<sequence length="180" mass="20161">MGGMSGDYVIRQVRVDEWPVVKELRLAALRDPVAPIAFLETYEQAQAQSEKFWKDRTARGAEGEPHRCQFVAEGPKGDWAGTMTVLVEEPGAQDFTGELVEQQQAHVVAVFVREEHRGGTVAPALLRTAVGWSLARKGLSRVRLFVHEDNSRAEAFYRKAGFERTSLVGDEYEMEYHPAA</sequence>
<gene>
    <name evidence="4" type="ORF">K9S39_30725</name>
</gene>
<name>A0ABY4MNH8_9ACTN</name>
<keyword evidence="1 4" id="KW-0808">Transferase</keyword>
<evidence type="ECO:0000259" key="3">
    <source>
        <dbReference type="PROSITE" id="PS51186"/>
    </source>
</evidence>
<protein>
    <submittedName>
        <fullName evidence="4">GNAT family N-acetyltransferase</fullName>
        <ecNumber evidence="4">2.3.1.-</ecNumber>
    </submittedName>
</protein>